<sequence length="224" mass="25735">MVAVYLEVCCKFELVHVVEYTEVPEYQIIAAIRHPNSILAISYTSAPNTSFVVKDHAVTFNVKGIGFYHHHRSCGSVIMVAPDTLTLYWFKACATHYPQIKTLLTPGHHHPNPNSRYSPLTSGGVEHTTLSKSRSSHSFEQNFCSRLLLVPLRAYIYKTEIPERLILQRLLGSYTNGHSFATQHRIVFYTERAVHSETSLHYEEHMHFNDCYVPTHERHALHFT</sequence>
<dbReference type="Proteomes" id="UP000838756">
    <property type="component" value="Unassembled WGS sequence"/>
</dbReference>
<keyword evidence="2" id="KW-1185">Reference proteome</keyword>
<dbReference type="EMBL" id="CAKXAJ010024721">
    <property type="protein sequence ID" value="CAH2229386.1"/>
    <property type="molecule type" value="Genomic_DNA"/>
</dbReference>
<organism evidence="1 2">
    <name type="scientific">Pararge aegeria aegeria</name>
    <dbReference type="NCBI Taxonomy" id="348720"/>
    <lineage>
        <taxon>Eukaryota</taxon>
        <taxon>Metazoa</taxon>
        <taxon>Ecdysozoa</taxon>
        <taxon>Arthropoda</taxon>
        <taxon>Hexapoda</taxon>
        <taxon>Insecta</taxon>
        <taxon>Pterygota</taxon>
        <taxon>Neoptera</taxon>
        <taxon>Endopterygota</taxon>
        <taxon>Lepidoptera</taxon>
        <taxon>Glossata</taxon>
        <taxon>Ditrysia</taxon>
        <taxon>Papilionoidea</taxon>
        <taxon>Nymphalidae</taxon>
        <taxon>Satyrinae</taxon>
        <taxon>Satyrini</taxon>
        <taxon>Parargina</taxon>
        <taxon>Pararge</taxon>
    </lineage>
</organism>
<dbReference type="AlphaFoldDB" id="A0A8S4R163"/>
<evidence type="ECO:0000313" key="1">
    <source>
        <dbReference type="EMBL" id="CAH2229386.1"/>
    </source>
</evidence>
<evidence type="ECO:0000313" key="2">
    <source>
        <dbReference type="Proteomes" id="UP000838756"/>
    </source>
</evidence>
<proteinExistence type="predicted"/>
<accession>A0A8S4R163</accession>
<reference evidence="1" key="1">
    <citation type="submission" date="2022-03" db="EMBL/GenBank/DDBJ databases">
        <authorList>
            <person name="Lindestad O."/>
        </authorList>
    </citation>
    <scope>NUCLEOTIDE SEQUENCE</scope>
</reference>
<gene>
    <name evidence="1" type="primary">jg14846</name>
    <name evidence="1" type="ORF">PAEG_LOCUS8866</name>
</gene>
<comment type="caution">
    <text evidence="1">The sequence shown here is derived from an EMBL/GenBank/DDBJ whole genome shotgun (WGS) entry which is preliminary data.</text>
</comment>
<protein>
    <submittedName>
        <fullName evidence="1">Jg14846 protein</fullName>
    </submittedName>
</protein>
<name>A0A8S4R163_9NEOP</name>